<sequence length="134" mass="15997">ECSLTRSQVSTALASLGKYLVIKMINNPKNTGPRKLYKLNEKGEKKAYKFIDKGLKSYEKRILDLYNKISISRDNKFLRDFWTMIDLFYEYAFTENSYLFSEMLRNFISSVKKFFKYETQFNHVLIPEQETIQD</sequence>
<comment type="caution">
    <text evidence="1">The sequence shown here is derived from an EMBL/GenBank/DDBJ whole genome shotgun (WGS) entry which is preliminary data.</text>
</comment>
<proteinExistence type="predicted"/>
<gene>
    <name evidence="1" type="ORF">S03H2_23839</name>
</gene>
<protein>
    <submittedName>
        <fullName evidence="1">Uncharacterized protein</fullName>
    </submittedName>
</protein>
<dbReference type="EMBL" id="BARU01013100">
    <property type="protein sequence ID" value="GAH33057.1"/>
    <property type="molecule type" value="Genomic_DNA"/>
</dbReference>
<evidence type="ECO:0000313" key="1">
    <source>
        <dbReference type="EMBL" id="GAH33057.1"/>
    </source>
</evidence>
<reference evidence="1" key="1">
    <citation type="journal article" date="2014" name="Front. Microbiol.">
        <title>High frequency of phylogenetically diverse reductive dehalogenase-homologous genes in deep subseafloor sedimentary metagenomes.</title>
        <authorList>
            <person name="Kawai M."/>
            <person name="Futagami T."/>
            <person name="Toyoda A."/>
            <person name="Takaki Y."/>
            <person name="Nishi S."/>
            <person name="Hori S."/>
            <person name="Arai W."/>
            <person name="Tsubouchi T."/>
            <person name="Morono Y."/>
            <person name="Uchiyama I."/>
            <person name="Ito T."/>
            <person name="Fujiyama A."/>
            <person name="Inagaki F."/>
            <person name="Takami H."/>
        </authorList>
    </citation>
    <scope>NUCLEOTIDE SEQUENCE</scope>
    <source>
        <strain evidence="1">Expedition CK06-06</strain>
    </source>
</reference>
<organism evidence="1">
    <name type="scientific">marine sediment metagenome</name>
    <dbReference type="NCBI Taxonomy" id="412755"/>
    <lineage>
        <taxon>unclassified sequences</taxon>
        <taxon>metagenomes</taxon>
        <taxon>ecological metagenomes</taxon>
    </lineage>
</organism>
<name>X1EKF9_9ZZZZ</name>
<feature type="non-terminal residue" evidence="1">
    <location>
        <position position="1"/>
    </location>
</feature>
<accession>X1EKF9</accession>
<dbReference type="AlphaFoldDB" id="X1EKF9"/>